<evidence type="ECO:0000313" key="2">
    <source>
        <dbReference type="EMBL" id="KAF4505680.1"/>
    </source>
</evidence>
<dbReference type="InterPro" id="IPR013226">
    <property type="entry name" value="Pal1"/>
</dbReference>
<dbReference type="EMBL" id="JAAVMX010000008">
    <property type="protein sequence ID" value="KAF4505680.1"/>
    <property type="molecule type" value="Genomic_DNA"/>
</dbReference>
<dbReference type="Proteomes" id="UP000557566">
    <property type="component" value="Unassembled WGS sequence"/>
</dbReference>
<accession>A0A8H4LU93</accession>
<gene>
    <name evidence="2" type="ORF">G6O67_007602</name>
</gene>
<dbReference type="AlphaFoldDB" id="A0A8H4LU93"/>
<protein>
    <submittedName>
        <fullName evidence="2">Uncharacterized protein</fullName>
    </submittedName>
</protein>
<keyword evidence="3" id="KW-1185">Reference proteome</keyword>
<dbReference type="PANTHER" id="PTHR28307">
    <property type="entry name" value="PROTEIN PAL1"/>
    <property type="match status" value="1"/>
</dbReference>
<dbReference type="GO" id="GO:0005737">
    <property type="term" value="C:cytoplasm"/>
    <property type="evidence" value="ECO:0007669"/>
    <property type="project" value="TreeGrafter"/>
</dbReference>
<sequence length="512" mass="55950">MMDEQCSTQWALEYILDPLTGPEPSQETGPASSHARTAAFIPQSLPLTPPPRHTSAVLGSPAYTSFPATPGHLLPYCRHHRTASDIDDRCPANLDTYPESLPLTPPPRYTSAAFGSPAYTSLPSCRHHRTASDIDDRCPASLDTYPESPPLTPPPRYTSAAFGSPFPATPGHLLPHCRHHRTASDIDDRCPASLDTYPDLATSPPDYWSFDFFNSGSASNMASHVARRESLLLGRHHVDHDSVTSSPRSQRSRSLSPNFNNPLATSSSSHPSNLPLSRNSGDMSDRPLDKIRAAERRHKQRKPTTYTDIIDRLDTTGGPYHHGGPFDATLPCRNLDKMYSPLAAVRESNMEAIRATPRENLVDSLIWNVPIQGTASVPPGAMDLSGNVMDYAEGADLMREADAPGGAYKRWAGIPYHPEDLKGKGEPSFTLDRDLKSKKRRRHSSMPGGAFEMLGITARQRPASVTPGSVTANDVFAGDLQRSNSTSKKLEGIKRRLGSFRRKKPMAAGEAH</sequence>
<name>A0A8H4LU93_9HYPO</name>
<feature type="region of interest" description="Disordered" evidence="1">
    <location>
        <begin position="482"/>
        <end position="512"/>
    </location>
</feature>
<feature type="region of interest" description="Disordered" evidence="1">
    <location>
        <begin position="238"/>
        <end position="286"/>
    </location>
</feature>
<proteinExistence type="predicted"/>
<reference evidence="2 3" key="1">
    <citation type="journal article" date="2020" name="Genome Biol. Evol.">
        <title>A new high-quality draft genome assembly of the Chinese cordyceps Ophiocordyceps sinensis.</title>
        <authorList>
            <person name="Shu R."/>
            <person name="Zhang J."/>
            <person name="Meng Q."/>
            <person name="Zhang H."/>
            <person name="Zhou G."/>
            <person name="Li M."/>
            <person name="Wu P."/>
            <person name="Zhao Y."/>
            <person name="Chen C."/>
            <person name="Qin Q."/>
        </authorList>
    </citation>
    <scope>NUCLEOTIDE SEQUENCE [LARGE SCALE GENOMIC DNA]</scope>
    <source>
        <strain evidence="2 3">IOZ07</strain>
    </source>
</reference>
<evidence type="ECO:0000256" key="1">
    <source>
        <dbReference type="SAM" id="MobiDB-lite"/>
    </source>
</evidence>
<organism evidence="2 3">
    <name type="scientific">Ophiocordyceps sinensis</name>
    <dbReference type="NCBI Taxonomy" id="72228"/>
    <lineage>
        <taxon>Eukaryota</taxon>
        <taxon>Fungi</taxon>
        <taxon>Dikarya</taxon>
        <taxon>Ascomycota</taxon>
        <taxon>Pezizomycotina</taxon>
        <taxon>Sordariomycetes</taxon>
        <taxon>Hypocreomycetidae</taxon>
        <taxon>Hypocreales</taxon>
        <taxon>Ophiocordycipitaceae</taxon>
        <taxon>Ophiocordyceps</taxon>
    </lineage>
</organism>
<dbReference type="Pfam" id="PF08316">
    <property type="entry name" value="Pal1"/>
    <property type="match status" value="1"/>
</dbReference>
<dbReference type="PANTHER" id="PTHR28307:SF1">
    <property type="entry name" value="PAL1 CELL MORPHOLOGY PROTEIN"/>
    <property type="match status" value="1"/>
</dbReference>
<feature type="compositionally biased region" description="Low complexity" evidence="1">
    <location>
        <begin position="243"/>
        <end position="280"/>
    </location>
</feature>
<feature type="compositionally biased region" description="Basic residues" evidence="1">
    <location>
        <begin position="495"/>
        <end position="505"/>
    </location>
</feature>
<dbReference type="OrthoDB" id="5389892at2759"/>
<evidence type="ECO:0000313" key="3">
    <source>
        <dbReference type="Proteomes" id="UP000557566"/>
    </source>
</evidence>
<comment type="caution">
    <text evidence="2">The sequence shown here is derived from an EMBL/GenBank/DDBJ whole genome shotgun (WGS) entry which is preliminary data.</text>
</comment>